<dbReference type="InterPro" id="IPR036835">
    <property type="entry name" value="SeqA_DNA-bd_C_sf"/>
</dbReference>
<sequence length="180" mass="20153">MSGSKQIGIDVDVHRLIEQNRLSFSESENDILRRLLIAAPASGGDGDTAAGKRRRSPARIGGRVRGNWAVVFGNERIPATNLKNAYYVFLRRLAEHDPDFLPRFGAEQSHSRRYVAQVAEHLYGNSPHLARTFACTLVDGWYYDSNLSADQVAKRARVAARLCGLHYGLDVKIVDNFREI</sequence>
<dbReference type="AlphaFoldDB" id="A0A7T2GL95"/>
<reference evidence="1 2" key="1">
    <citation type="submission" date="2020-11" db="EMBL/GenBank/DDBJ databases">
        <title>Genome seq and assembly of Sphingosinicella sp.</title>
        <authorList>
            <person name="Chhetri G."/>
        </authorList>
    </citation>
    <scope>NUCLEOTIDE SEQUENCE [LARGE SCALE GENOMIC DNA]</scope>
    <source>
        <strain evidence="1 2">UDD2</strain>
    </source>
</reference>
<dbReference type="Gene3D" id="1.20.1380.10">
    <property type="entry name" value="Replication modulator SeqA, C-terminal DNA-binding domain"/>
    <property type="match status" value="1"/>
</dbReference>
<dbReference type="Proteomes" id="UP000594873">
    <property type="component" value="Chromosome"/>
</dbReference>
<gene>
    <name evidence="1" type="ORF">IC614_04970</name>
</gene>
<organism evidence="1 2">
    <name type="scientific">Allosphingosinicella flava</name>
    <dbReference type="NCBI Taxonomy" id="2771430"/>
    <lineage>
        <taxon>Bacteria</taxon>
        <taxon>Pseudomonadati</taxon>
        <taxon>Pseudomonadota</taxon>
        <taxon>Alphaproteobacteria</taxon>
        <taxon>Sphingomonadales</taxon>
        <taxon>Sphingomonadaceae</taxon>
        <taxon>Allosphingosinicella</taxon>
    </lineage>
</organism>
<evidence type="ECO:0000313" key="1">
    <source>
        <dbReference type="EMBL" id="QPQ55936.1"/>
    </source>
</evidence>
<proteinExistence type="predicted"/>
<protein>
    <submittedName>
        <fullName evidence="1">Uncharacterized protein</fullName>
    </submittedName>
</protein>
<keyword evidence="2" id="KW-1185">Reference proteome</keyword>
<dbReference type="KEGG" id="sflv:IC614_04970"/>
<evidence type="ECO:0000313" key="2">
    <source>
        <dbReference type="Proteomes" id="UP000594873"/>
    </source>
</evidence>
<name>A0A7T2GL95_9SPHN</name>
<dbReference type="GO" id="GO:0003677">
    <property type="term" value="F:DNA binding"/>
    <property type="evidence" value="ECO:0007669"/>
    <property type="project" value="InterPro"/>
</dbReference>
<dbReference type="EMBL" id="CP065592">
    <property type="protein sequence ID" value="QPQ55936.1"/>
    <property type="molecule type" value="Genomic_DNA"/>
</dbReference>
<accession>A0A7T2GL95</accession>
<dbReference type="RefSeq" id="WP_200972797.1">
    <property type="nucleotide sequence ID" value="NZ_CP065592.1"/>
</dbReference>